<feature type="transmembrane region" description="Helical" evidence="1">
    <location>
        <begin position="217"/>
        <end position="233"/>
    </location>
</feature>
<keyword evidence="1" id="KW-0812">Transmembrane</keyword>
<accession>A0A1Y1WTY2</accession>
<evidence type="ECO:0000313" key="3">
    <source>
        <dbReference type="Proteomes" id="UP000193944"/>
    </source>
</evidence>
<organism evidence="2 3">
    <name type="scientific">Anaeromyces robustus</name>
    <dbReference type="NCBI Taxonomy" id="1754192"/>
    <lineage>
        <taxon>Eukaryota</taxon>
        <taxon>Fungi</taxon>
        <taxon>Fungi incertae sedis</taxon>
        <taxon>Chytridiomycota</taxon>
        <taxon>Chytridiomycota incertae sedis</taxon>
        <taxon>Neocallimastigomycetes</taxon>
        <taxon>Neocallimastigales</taxon>
        <taxon>Neocallimastigaceae</taxon>
        <taxon>Anaeromyces</taxon>
    </lineage>
</organism>
<evidence type="ECO:0000313" key="2">
    <source>
        <dbReference type="EMBL" id="ORX76696.1"/>
    </source>
</evidence>
<dbReference type="Proteomes" id="UP000193944">
    <property type="component" value="Unassembled WGS sequence"/>
</dbReference>
<feature type="transmembrane region" description="Helical" evidence="1">
    <location>
        <begin position="6"/>
        <end position="22"/>
    </location>
</feature>
<comment type="caution">
    <text evidence="2">The sequence shown here is derived from an EMBL/GenBank/DDBJ whole genome shotgun (WGS) entry which is preliminary data.</text>
</comment>
<dbReference type="EMBL" id="MCFG01000284">
    <property type="protein sequence ID" value="ORX76696.1"/>
    <property type="molecule type" value="Genomic_DNA"/>
</dbReference>
<keyword evidence="1" id="KW-0472">Membrane</keyword>
<keyword evidence="3" id="KW-1185">Reference proteome</keyword>
<keyword evidence="1" id="KW-1133">Transmembrane helix</keyword>
<protein>
    <submittedName>
        <fullName evidence="2">Uncharacterized protein</fullName>
    </submittedName>
</protein>
<name>A0A1Y1WTY2_9FUNG</name>
<gene>
    <name evidence="2" type="ORF">BCR32DRAFT_296097</name>
</gene>
<reference evidence="2 3" key="2">
    <citation type="submission" date="2016-08" db="EMBL/GenBank/DDBJ databases">
        <title>Pervasive Adenine N6-methylation of Active Genes in Fungi.</title>
        <authorList>
            <consortium name="DOE Joint Genome Institute"/>
            <person name="Mondo S.J."/>
            <person name="Dannebaum R.O."/>
            <person name="Kuo R.C."/>
            <person name="Labutti K."/>
            <person name="Haridas S."/>
            <person name="Kuo A."/>
            <person name="Salamov A."/>
            <person name="Ahrendt S.R."/>
            <person name="Lipzen A."/>
            <person name="Sullivan W."/>
            <person name="Andreopoulos W.B."/>
            <person name="Clum A."/>
            <person name="Lindquist E."/>
            <person name="Daum C."/>
            <person name="Ramamoorthy G.K."/>
            <person name="Gryganskyi A."/>
            <person name="Culley D."/>
            <person name="Magnuson J.K."/>
            <person name="James T.Y."/>
            <person name="O'Malley M.A."/>
            <person name="Stajich J.E."/>
            <person name="Spatafora J.W."/>
            <person name="Visel A."/>
            <person name="Grigoriev I.V."/>
        </authorList>
    </citation>
    <scope>NUCLEOTIDE SEQUENCE [LARGE SCALE GENOMIC DNA]</scope>
    <source>
        <strain evidence="2 3">S4</strain>
    </source>
</reference>
<evidence type="ECO:0000256" key="1">
    <source>
        <dbReference type="SAM" id="Phobius"/>
    </source>
</evidence>
<proteinExistence type="predicted"/>
<dbReference type="AlphaFoldDB" id="A0A1Y1WTY2"/>
<sequence>MGLSRYTLIYIIIFLNIIHYCISESFTSYLERIEEIDISDESSTCTSGVNYYKGCILSNKGKSIIDFNNLCEIYNNSTCQNIQKSIKKSLSYCSSSKQSKLKEIIEEDGEVLPFFCYKSSDNTYCPITKLFQKYITLNEEITEVLFSNSNFLNEICLTKSCYDHIDKSYDIMNILYKNEIITDKNILNTKSNIKSYINSVNCQTLIQYNYGFLQCKPSFILLFALTILYISIFI</sequence>
<reference evidence="2 3" key="1">
    <citation type="submission" date="2016-08" db="EMBL/GenBank/DDBJ databases">
        <title>A Parts List for Fungal Cellulosomes Revealed by Comparative Genomics.</title>
        <authorList>
            <consortium name="DOE Joint Genome Institute"/>
            <person name="Haitjema C.H."/>
            <person name="Gilmore S.P."/>
            <person name="Henske J.K."/>
            <person name="Solomon K.V."/>
            <person name="De Groot R."/>
            <person name="Kuo A."/>
            <person name="Mondo S.J."/>
            <person name="Salamov A.A."/>
            <person name="Labutti K."/>
            <person name="Zhao Z."/>
            <person name="Chiniquy J."/>
            <person name="Barry K."/>
            <person name="Brewer H.M."/>
            <person name="Purvine S.O."/>
            <person name="Wright A.T."/>
            <person name="Boxma B."/>
            <person name="Van Alen T."/>
            <person name="Hackstein J.H."/>
            <person name="Baker S.E."/>
            <person name="Grigoriev I.V."/>
            <person name="O'Malley M.A."/>
        </authorList>
    </citation>
    <scope>NUCLEOTIDE SEQUENCE [LARGE SCALE GENOMIC DNA]</scope>
    <source>
        <strain evidence="2 3">S4</strain>
    </source>
</reference>